<dbReference type="PANTHER" id="PTHR47169">
    <property type="entry name" value="OS01G0541250 PROTEIN"/>
    <property type="match status" value="1"/>
</dbReference>
<reference evidence="2 3" key="1">
    <citation type="submission" date="2024-06" db="EMBL/GenBank/DDBJ databases">
        <title>A chromosome level genome sequence of Diviner's sage (Salvia divinorum).</title>
        <authorList>
            <person name="Ford S.A."/>
            <person name="Ro D.-K."/>
            <person name="Ness R.W."/>
            <person name="Phillips M.A."/>
        </authorList>
    </citation>
    <scope>NUCLEOTIDE SEQUENCE [LARGE SCALE GENOMIC DNA]</scope>
    <source>
        <strain evidence="2">SAF-2024a</strain>
        <tissue evidence="2">Leaf</tissue>
    </source>
</reference>
<evidence type="ECO:0000313" key="3">
    <source>
        <dbReference type="Proteomes" id="UP001567538"/>
    </source>
</evidence>
<sequence>MEDEHRVNQFLSSNMKNNIVQFLLKNSHDGVLAKGAVNEAAGAFEVHRKTIYRIWKAATEMMMNGEPAIMVGKVKGYTHADKQVIDEEKVRNLSVLERSSYRKMAPKLGVSKTTLCRWVKEKQLRPHTNAVKPLLTDVNKLARLRWCLSQLQPTITQCKVSYHDMRNIVHIDEKWFYMTKSSDRYYILPDEDEPYRACKSKRFITKNLCQQKEIPRTDQEAQWRQNQFKLSQKQSLGSGLSPRLYHPFKLSGLQVLEVRGGNNYKIPHMKKDRLERINELPNVLEVEEEVVREALEYIALPQNNDGASYDIVDLVTAFGY</sequence>
<dbReference type="PANTHER" id="PTHR47169:SF4">
    <property type="entry name" value="TRANSPOSASE TC1-LIKE DOMAIN-CONTAINING PROTEIN"/>
    <property type="match status" value="1"/>
</dbReference>
<protein>
    <recommendedName>
        <fullName evidence="1">DUF7769 domain-containing protein</fullName>
    </recommendedName>
</protein>
<dbReference type="Proteomes" id="UP001567538">
    <property type="component" value="Unassembled WGS sequence"/>
</dbReference>
<gene>
    <name evidence="2" type="ORF">AAHA92_11986</name>
</gene>
<evidence type="ECO:0000259" key="1">
    <source>
        <dbReference type="Pfam" id="PF24964"/>
    </source>
</evidence>
<evidence type="ECO:0000313" key="2">
    <source>
        <dbReference type="EMBL" id="KAL1556343.1"/>
    </source>
</evidence>
<feature type="domain" description="DUF7769" evidence="1">
    <location>
        <begin position="12"/>
        <end position="64"/>
    </location>
</feature>
<organism evidence="2 3">
    <name type="scientific">Salvia divinorum</name>
    <name type="common">Maria pastora</name>
    <name type="synonym">Diviner's sage</name>
    <dbReference type="NCBI Taxonomy" id="28513"/>
    <lineage>
        <taxon>Eukaryota</taxon>
        <taxon>Viridiplantae</taxon>
        <taxon>Streptophyta</taxon>
        <taxon>Embryophyta</taxon>
        <taxon>Tracheophyta</taxon>
        <taxon>Spermatophyta</taxon>
        <taxon>Magnoliopsida</taxon>
        <taxon>eudicotyledons</taxon>
        <taxon>Gunneridae</taxon>
        <taxon>Pentapetalae</taxon>
        <taxon>asterids</taxon>
        <taxon>lamiids</taxon>
        <taxon>Lamiales</taxon>
        <taxon>Lamiaceae</taxon>
        <taxon>Nepetoideae</taxon>
        <taxon>Mentheae</taxon>
        <taxon>Salviinae</taxon>
        <taxon>Salvia</taxon>
        <taxon>Salvia subgen. Calosphace</taxon>
    </lineage>
</organism>
<dbReference type="InterPro" id="IPR036397">
    <property type="entry name" value="RNaseH_sf"/>
</dbReference>
<dbReference type="Gene3D" id="3.30.420.10">
    <property type="entry name" value="Ribonuclease H-like superfamily/Ribonuclease H"/>
    <property type="match status" value="1"/>
</dbReference>
<name>A0ABD1HM35_SALDI</name>
<dbReference type="InterPro" id="IPR056671">
    <property type="entry name" value="DUF7769"/>
</dbReference>
<dbReference type="Pfam" id="PF24964">
    <property type="entry name" value="DUF7769"/>
    <property type="match status" value="1"/>
</dbReference>
<dbReference type="EMBL" id="JBEAFC010000005">
    <property type="protein sequence ID" value="KAL1556343.1"/>
    <property type="molecule type" value="Genomic_DNA"/>
</dbReference>
<proteinExistence type="predicted"/>
<keyword evidence="3" id="KW-1185">Reference proteome</keyword>
<comment type="caution">
    <text evidence="2">The sequence shown here is derived from an EMBL/GenBank/DDBJ whole genome shotgun (WGS) entry which is preliminary data.</text>
</comment>
<accession>A0ABD1HM35</accession>
<dbReference type="AlphaFoldDB" id="A0ABD1HM35"/>